<keyword evidence="1" id="KW-0732">Signal</keyword>
<proteinExistence type="predicted"/>
<name>A0A8R1XNW3_ONCVO</name>
<reference evidence="2" key="2">
    <citation type="submission" date="2022-06" db="UniProtKB">
        <authorList>
            <consortium name="EnsemblMetazoa"/>
        </authorList>
    </citation>
    <scope>IDENTIFICATION</scope>
</reference>
<feature type="chain" id="PRO_5035721066" description="Phospholipid scramblase" evidence="1">
    <location>
        <begin position="24"/>
        <end position="336"/>
    </location>
</feature>
<evidence type="ECO:0000256" key="1">
    <source>
        <dbReference type="SAM" id="SignalP"/>
    </source>
</evidence>
<dbReference type="EMBL" id="CMVM020000398">
    <property type="status" value="NOT_ANNOTATED_CDS"/>
    <property type="molecule type" value="Genomic_DNA"/>
</dbReference>
<organism evidence="2 3">
    <name type="scientific">Onchocerca volvulus</name>
    <dbReference type="NCBI Taxonomy" id="6282"/>
    <lineage>
        <taxon>Eukaryota</taxon>
        <taxon>Metazoa</taxon>
        <taxon>Ecdysozoa</taxon>
        <taxon>Nematoda</taxon>
        <taxon>Chromadorea</taxon>
        <taxon>Rhabditida</taxon>
        <taxon>Spirurina</taxon>
        <taxon>Spiruromorpha</taxon>
        <taxon>Filarioidea</taxon>
        <taxon>Onchocercidae</taxon>
        <taxon>Onchocerca</taxon>
    </lineage>
</organism>
<accession>A0A8R1XNW3</accession>
<evidence type="ECO:0008006" key="4">
    <source>
        <dbReference type="Google" id="ProtNLM"/>
    </source>
</evidence>
<sequence length="336" mass="39700">MCLPWFAIAIYCFWVLVSRKVEMKTLPSILNVEDGKIRDKMEQFYFTDNTPSLMDAQSFHRLKFNDSIIIRMKHTHYKYNFLFRRDCVITFAFLDEKESEIFRFIIIPGAAEFQLVCANQDPVIGTFSDNDYEKYYEFILIFSKFGIMLFYMDEFNIKATHCANRITDISKFKHTVKETTNFEAVMEMRSENVRIPDDWHVVKHIPIDHKISIRYFPDVKSIITVRLTDRNGIVALTVTIDYKTGILFTKRDRFDEENVPCVNFGSSKQFSAQMLGRIEIGVYPIRYKVGMRLNFDDKITECLIFGHHYSPYDIEQTIFDSTNKNMIAYVHHLQPD</sequence>
<keyword evidence="3" id="KW-1185">Reference proteome</keyword>
<reference evidence="3" key="1">
    <citation type="submission" date="2013-10" db="EMBL/GenBank/DDBJ databases">
        <title>Genome sequencing of Onchocerca volvulus.</title>
        <authorList>
            <person name="Cotton J."/>
            <person name="Tsai J."/>
            <person name="Stanley E."/>
            <person name="Tracey A."/>
            <person name="Holroyd N."/>
            <person name="Lustigman S."/>
            <person name="Berriman M."/>
        </authorList>
    </citation>
    <scope>NUCLEOTIDE SEQUENCE</scope>
</reference>
<dbReference type="EnsemblMetazoa" id="OVOC12163.1">
    <property type="protein sequence ID" value="OVOC12163.1"/>
    <property type="gene ID" value="WBGene00248972"/>
</dbReference>
<dbReference type="Proteomes" id="UP000024404">
    <property type="component" value="Unassembled WGS sequence"/>
</dbReference>
<evidence type="ECO:0000313" key="2">
    <source>
        <dbReference type="EnsemblMetazoa" id="OVOC12163.1"/>
    </source>
</evidence>
<protein>
    <recommendedName>
        <fullName evidence="4">Phospholipid scramblase</fullName>
    </recommendedName>
</protein>
<feature type="signal peptide" evidence="1">
    <location>
        <begin position="1"/>
        <end position="23"/>
    </location>
</feature>
<evidence type="ECO:0000313" key="3">
    <source>
        <dbReference type="Proteomes" id="UP000024404"/>
    </source>
</evidence>
<dbReference type="AlphaFoldDB" id="A0A8R1XNW3"/>